<gene>
    <name evidence="10" type="ORF">D3Z33_06750</name>
</gene>
<dbReference type="GO" id="GO:0046872">
    <property type="term" value="F:metal ion binding"/>
    <property type="evidence" value="ECO:0007669"/>
    <property type="project" value="UniProtKB-KW"/>
</dbReference>
<keyword evidence="3 8" id="KW-0812">Transmembrane</keyword>
<dbReference type="InterPro" id="IPR001667">
    <property type="entry name" value="DDH_dom"/>
</dbReference>
<comment type="similarity">
    <text evidence="6">Belongs to the GdpP/PdeA phosphodiesterase family.</text>
</comment>
<evidence type="ECO:0000256" key="3">
    <source>
        <dbReference type="ARBA" id="ARBA00022692"/>
    </source>
</evidence>
<comment type="caution">
    <text evidence="10">The sequence shown here is derived from an EMBL/GenBank/DDBJ whole genome shotgun (WGS) entry which is preliminary data.</text>
</comment>
<comment type="subcellular location">
    <subcellularLocation>
        <location evidence="1">Cell membrane</location>
        <topology evidence="1">Multi-pass membrane protein</topology>
    </subcellularLocation>
</comment>
<dbReference type="PANTHER" id="PTHR47618">
    <property type="entry name" value="BIFUNCTIONAL OLIGORIBONUCLEASE AND PAP PHOSPHATASE NRNA"/>
    <property type="match status" value="1"/>
</dbReference>
<evidence type="ECO:0000259" key="9">
    <source>
        <dbReference type="PROSITE" id="PS50887"/>
    </source>
</evidence>
<dbReference type="AlphaFoldDB" id="A0A845QZD6"/>
<dbReference type="Proteomes" id="UP000467132">
    <property type="component" value="Unassembled WGS sequence"/>
</dbReference>
<keyword evidence="6" id="KW-0378">Hydrolase</keyword>
<evidence type="ECO:0000256" key="7">
    <source>
        <dbReference type="PIRSR" id="PIRSR026583-50"/>
    </source>
</evidence>
<dbReference type="Pfam" id="PF21370">
    <property type="entry name" value="PAS_GdpP"/>
    <property type="match status" value="1"/>
</dbReference>
<dbReference type="Gene3D" id="3.30.70.270">
    <property type="match status" value="1"/>
</dbReference>
<evidence type="ECO:0000256" key="5">
    <source>
        <dbReference type="ARBA" id="ARBA00023136"/>
    </source>
</evidence>
<keyword evidence="11" id="KW-1185">Reference proteome</keyword>
<dbReference type="InterPro" id="IPR014528">
    <property type="entry name" value="GdpP/PdeA"/>
</dbReference>
<dbReference type="GO" id="GO:0005886">
    <property type="term" value="C:plasma membrane"/>
    <property type="evidence" value="ECO:0007669"/>
    <property type="project" value="UniProtKB-SubCell"/>
</dbReference>
<evidence type="ECO:0000313" key="11">
    <source>
        <dbReference type="Proteomes" id="UP000467132"/>
    </source>
</evidence>
<dbReference type="RefSeq" id="WP_160197031.1">
    <property type="nucleotide sequence ID" value="NZ_QXXA01000006.1"/>
</dbReference>
<feature type="binding site" evidence="7">
    <location>
        <position position="456"/>
    </location>
    <ligand>
        <name>Mn(2+)</name>
        <dbReference type="ChEBI" id="CHEBI:29035"/>
        <label>2</label>
    </ligand>
</feature>
<dbReference type="GO" id="GO:0003676">
    <property type="term" value="F:nucleic acid binding"/>
    <property type="evidence" value="ECO:0007669"/>
    <property type="project" value="UniProtKB-UniRule"/>
</dbReference>
<comment type="function">
    <text evidence="6">Has phosphodiesterase (PDE) activity against cyclic-di-AMP (c-di-AMP).</text>
</comment>
<dbReference type="FunFam" id="3.90.1640.10:FF:000002">
    <property type="entry name" value="Cyclic-di-AMP phosphodiesterase"/>
    <property type="match status" value="1"/>
</dbReference>
<dbReference type="InterPro" id="IPR051319">
    <property type="entry name" value="Oligoribo/pAp-PDE_c-di-AMP_PDE"/>
</dbReference>
<evidence type="ECO:0000256" key="8">
    <source>
        <dbReference type="SAM" id="Phobius"/>
    </source>
</evidence>
<comment type="cofactor">
    <cofactor evidence="7">
        <name>Mn(2+)</name>
        <dbReference type="ChEBI" id="CHEBI:29035"/>
    </cofactor>
    <text evidence="7">For phosphodiesterase activity, probably binds 2 Mn(2+) per subunit.</text>
</comment>
<dbReference type="Pfam" id="PF24898">
    <property type="entry name" value="GGDEF_GdpP"/>
    <property type="match status" value="1"/>
</dbReference>
<name>A0A845QZD6_9CLOT</name>
<feature type="binding site" evidence="7">
    <location>
        <position position="432"/>
    </location>
    <ligand>
        <name>Mn(2+)</name>
        <dbReference type="ChEBI" id="CHEBI:29035"/>
        <label>1</label>
    </ligand>
</feature>
<keyword evidence="7" id="KW-0464">Manganese</keyword>
<evidence type="ECO:0000256" key="6">
    <source>
        <dbReference type="PIRNR" id="PIRNR026583"/>
    </source>
</evidence>
<keyword evidence="5 6" id="KW-0472">Membrane</keyword>
<dbReference type="Gene3D" id="3.30.450.20">
    <property type="entry name" value="PAS domain"/>
    <property type="match status" value="1"/>
</dbReference>
<proteinExistence type="inferred from homology"/>
<dbReference type="Gene3D" id="3.90.1640.10">
    <property type="entry name" value="inorganic pyrophosphatase (n-terminal core)"/>
    <property type="match status" value="1"/>
</dbReference>
<dbReference type="PIRSF" id="PIRSF026583">
    <property type="entry name" value="YybT"/>
    <property type="match status" value="1"/>
</dbReference>
<dbReference type="InterPro" id="IPR000160">
    <property type="entry name" value="GGDEF_dom"/>
</dbReference>
<organism evidence="10 11">
    <name type="scientific">Senegalia massiliensis</name>
    <dbReference type="NCBI Taxonomy" id="1720316"/>
    <lineage>
        <taxon>Bacteria</taxon>
        <taxon>Bacillati</taxon>
        <taxon>Bacillota</taxon>
        <taxon>Clostridia</taxon>
        <taxon>Eubacteriales</taxon>
        <taxon>Clostridiaceae</taxon>
        <taxon>Senegalia</taxon>
    </lineage>
</organism>
<dbReference type="Pfam" id="PF01368">
    <property type="entry name" value="DHH"/>
    <property type="match status" value="1"/>
</dbReference>
<feature type="binding site" evidence="7">
    <location>
        <position position="362"/>
    </location>
    <ligand>
        <name>Mn(2+)</name>
        <dbReference type="ChEBI" id="CHEBI:29035"/>
        <label>1</label>
    </ligand>
</feature>
<dbReference type="PANTHER" id="PTHR47618:SF2">
    <property type="entry name" value="CYCLIC-DI-AMP PHOSPHODIESTERASE GDPP"/>
    <property type="match status" value="1"/>
</dbReference>
<feature type="binding site" evidence="7">
    <location>
        <position position="432"/>
    </location>
    <ligand>
        <name>Mn(2+)</name>
        <dbReference type="ChEBI" id="CHEBI:29035"/>
        <label>2</label>
    </ligand>
</feature>
<dbReference type="InterPro" id="IPR003156">
    <property type="entry name" value="DHHA1_dom"/>
</dbReference>
<evidence type="ECO:0000256" key="4">
    <source>
        <dbReference type="ARBA" id="ARBA00022989"/>
    </source>
</evidence>
<feature type="binding site" evidence="7">
    <location>
        <position position="358"/>
    </location>
    <ligand>
        <name>Mn(2+)</name>
        <dbReference type="ChEBI" id="CHEBI:29035"/>
        <label>1</label>
    </ligand>
</feature>
<dbReference type="InterPro" id="IPR049553">
    <property type="entry name" value="GdpP-like_PAS"/>
</dbReference>
<dbReference type="PROSITE" id="PS50887">
    <property type="entry name" value="GGDEF"/>
    <property type="match status" value="1"/>
</dbReference>
<feature type="domain" description="GGDEF" evidence="9">
    <location>
        <begin position="187"/>
        <end position="315"/>
    </location>
</feature>
<evidence type="ECO:0000256" key="2">
    <source>
        <dbReference type="ARBA" id="ARBA00022475"/>
    </source>
</evidence>
<dbReference type="EC" id="3.1.4.-" evidence="6"/>
<feature type="binding site" evidence="7">
    <location>
        <position position="512"/>
    </location>
    <ligand>
        <name>Mn(2+)</name>
        <dbReference type="ChEBI" id="CHEBI:29035"/>
        <label>2</label>
    </ligand>
</feature>
<keyword evidence="4 8" id="KW-1133">Transmembrane helix</keyword>
<dbReference type="InterPro" id="IPR038763">
    <property type="entry name" value="DHH_sf"/>
</dbReference>
<evidence type="ECO:0000256" key="1">
    <source>
        <dbReference type="ARBA" id="ARBA00004651"/>
    </source>
</evidence>
<dbReference type="InterPro" id="IPR043128">
    <property type="entry name" value="Rev_trsase/Diguanyl_cyclase"/>
</dbReference>
<dbReference type="Gene3D" id="3.10.310.30">
    <property type="match status" value="1"/>
</dbReference>
<dbReference type="SUPFAM" id="SSF64182">
    <property type="entry name" value="DHH phosphoesterases"/>
    <property type="match status" value="1"/>
</dbReference>
<keyword evidence="2 6" id="KW-1003">Cell membrane</keyword>
<accession>A0A845QZD6</accession>
<reference evidence="10 11" key="1">
    <citation type="submission" date="2018-08" db="EMBL/GenBank/DDBJ databases">
        <title>Murine metabolic-syndrome-specific gut microbial biobank.</title>
        <authorList>
            <person name="Liu C."/>
        </authorList>
    </citation>
    <scope>NUCLEOTIDE SEQUENCE [LARGE SCALE GENOMIC DNA]</scope>
    <source>
        <strain evidence="10 11">583</strain>
    </source>
</reference>
<protein>
    <recommendedName>
        <fullName evidence="6">Cyclic-di-AMP phosphodiesterase</fullName>
        <ecNumber evidence="6">3.1.4.-</ecNumber>
    </recommendedName>
</protein>
<feature type="transmembrane region" description="Helical" evidence="8">
    <location>
        <begin position="16"/>
        <end position="48"/>
    </location>
</feature>
<evidence type="ECO:0000313" key="10">
    <source>
        <dbReference type="EMBL" id="NBI06558.1"/>
    </source>
</evidence>
<dbReference type="Pfam" id="PF02272">
    <property type="entry name" value="DHHA1"/>
    <property type="match status" value="1"/>
</dbReference>
<dbReference type="GO" id="GO:0016787">
    <property type="term" value="F:hydrolase activity"/>
    <property type="evidence" value="ECO:0007669"/>
    <property type="project" value="UniProtKB-UniRule"/>
</dbReference>
<dbReference type="OrthoDB" id="9759476at2"/>
<feature type="binding site" evidence="7">
    <location>
        <position position="364"/>
    </location>
    <ligand>
        <name>Mn(2+)</name>
        <dbReference type="ChEBI" id="CHEBI:29035"/>
        <label>2</label>
    </ligand>
</feature>
<keyword evidence="7" id="KW-0479">Metal-binding</keyword>
<dbReference type="EMBL" id="QXXA01000006">
    <property type="protein sequence ID" value="NBI06558.1"/>
    <property type="molecule type" value="Genomic_DNA"/>
</dbReference>
<comment type="catalytic activity">
    <reaction evidence="6">
        <text>3',3'-c-di-AMP + H2O = 5'-O-phosphonoadenylyl-(3'-&gt;5')-adenosine + H(+)</text>
        <dbReference type="Rhea" id="RHEA:54420"/>
        <dbReference type="ChEBI" id="CHEBI:15377"/>
        <dbReference type="ChEBI" id="CHEBI:15378"/>
        <dbReference type="ChEBI" id="CHEBI:71500"/>
        <dbReference type="ChEBI" id="CHEBI:138171"/>
    </reaction>
</comment>
<sequence>MAREKGFRFLNFDNKIYLFIIGIFVLILFFYEPIIAGVGVLLLAYLIFNHWKNVHIRKVEWTKYIEGLMDEFDSATKHAILNLPLPFMMIELDGKISWYNPRFSEMVEERDILEENIEDIVPSFNIKDITSDKKNKSIDVVFKDRNYKILYNIVKVNKKNSDKEYLIMLYWLDNTTLTILKQKYNDEKMNICLVEVDNYDEVMKDTDETKRPIVLAEIDKKLNTFTSRINGFIRKYETDKYIIVFENQHLSNLENKKFTILDDIRNIDKGNKTAVTLSMGIGVNGKNPAESYEFARGAIDIALGRGGDQAVVKKIEKLSFYGGKSKAVEKRTKVKARVIAHALRQLIDQTDKVFIMGHQNPDMDSLGAAIGVLSAVNYRNKEGYIVLSEVNPSIKNLYNKLSEEHPEYMDYIISSEEAIDMAEDDSLCVVVDIHRPSSTEAPDLLEIVDKVVLIDHHRRGAEFIENPLLVYLEPYASSTCELITEILHYLMNEKMEIEKFEAEALLSGISVDTKSFTFKTGVRTFEAASMLRRAGADTTSVRLLFQDDLETFTTKAKVVEKAKVVGNGRVAISYMDVDADNSILIAAQSADDLLNINGISASFVLVPSADRIHISGRSLGDISVQLILEKLGGGGHLTVAGAQLDNVDIEQAKSKLEEAIDEFLKEGED</sequence>